<dbReference type="VEuPathDB" id="VectorBase:AGAP005203"/>
<reference evidence="8" key="4">
    <citation type="journal article" date="2007" name="Genome Biol.">
        <title>Update of the Anopheles gambiae PEST genome assembly.</title>
        <authorList>
            <person name="Sharakhova M.V."/>
            <person name="Hammond M.P."/>
            <person name="Lobo N.F."/>
            <person name="Krzywinski J."/>
            <person name="Unger M.F."/>
            <person name="Hillenmeyer M.E."/>
            <person name="Bruggner R.V."/>
            <person name="Birney E."/>
            <person name="Collins F.H."/>
        </authorList>
    </citation>
    <scope>NUCLEOTIDE SEQUENCE</scope>
    <source>
        <strain evidence="8">PEST</strain>
    </source>
</reference>
<dbReference type="GO" id="GO:0008270">
    <property type="term" value="F:zinc ion binding"/>
    <property type="evidence" value="ECO:0007669"/>
    <property type="project" value="InterPro"/>
</dbReference>
<dbReference type="CDD" id="cd06583">
    <property type="entry name" value="PGRP"/>
    <property type="match status" value="1"/>
</dbReference>
<dbReference type="Gene3D" id="3.40.80.10">
    <property type="entry name" value="Peptidoglycan recognition protein-like"/>
    <property type="match status" value="1"/>
</dbReference>
<dbReference type="EMBL" id="AAAB01008900">
    <property type="protein sequence ID" value="EAL40488.3"/>
    <property type="molecule type" value="Genomic_DNA"/>
</dbReference>
<dbReference type="GO" id="GO:0045087">
    <property type="term" value="P:innate immune response"/>
    <property type="evidence" value="ECO:0007669"/>
    <property type="project" value="UniProtKB-KW"/>
</dbReference>
<keyword evidence="3" id="KW-0391">Immunity</keyword>
<evidence type="ECO:0000256" key="1">
    <source>
        <dbReference type="ARBA" id="ARBA00007553"/>
    </source>
</evidence>
<organism evidence="8">
    <name type="scientific">Anopheles gambiae</name>
    <name type="common">African malaria mosquito</name>
    <dbReference type="NCBI Taxonomy" id="7165"/>
    <lineage>
        <taxon>Eukaryota</taxon>
        <taxon>Metazoa</taxon>
        <taxon>Ecdysozoa</taxon>
        <taxon>Arthropoda</taxon>
        <taxon>Hexapoda</taxon>
        <taxon>Insecta</taxon>
        <taxon>Pterygota</taxon>
        <taxon>Neoptera</taxon>
        <taxon>Endopterygota</taxon>
        <taxon>Diptera</taxon>
        <taxon>Nematocera</taxon>
        <taxon>Culicoidea</taxon>
        <taxon>Culicidae</taxon>
        <taxon>Anophelinae</taxon>
        <taxon>Anopheles</taxon>
    </lineage>
</organism>
<comment type="caution">
    <text evidence="8">The sequence shown here is derived from an EMBL/GenBank/DDBJ whole genome shotgun (WGS) entry which is preliminary data.</text>
</comment>
<dbReference type="InterPro" id="IPR002502">
    <property type="entry name" value="Amidase_domain"/>
</dbReference>
<protein>
    <submittedName>
        <fullName evidence="8">AGAP005203-PD</fullName>
    </submittedName>
</protein>
<feature type="region of interest" description="Disordered" evidence="4">
    <location>
        <begin position="1"/>
        <end position="92"/>
    </location>
</feature>
<keyword evidence="2" id="KW-0399">Innate immunity</keyword>
<keyword evidence="5" id="KW-0812">Transmembrane</keyword>
<dbReference type="GO" id="GO:0009253">
    <property type="term" value="P:peptidoglycan catabolic process"/>
    <property type="evidence" value="ECO:0007669"/>
    <property type="project" value="InterPro"/>
</dbReference>
<feature type="compositionally biased region" description="Low complexity" evidence="4">
    <location>
        <begin position="50"/>
        <end position="63"/>
    </location>
</feature>
<dbReference type="GO" id="GO:0008745">
    <property type="term" value="F:N-acetylmuramoyl-L-alanine amidase activity"/>
    <property type="evidence" value="ECO:0007669"/>
    <property type="project" value="InterPro"/>
</dbReference>
<dbReference type="InterPro" id="IPR036505">
    <property type="entry name" value="Amidase/PGRP_sf"/>
</dbReference>
<evidence type="ECO:0000256" key="5">
    <source>
        <dbReference type="SAM" id="Phobius"/>
    </source>
</evidence>
<evidence type="ECO:0000259" key="7">
    <source>
        <dbReference type="SMART" id="SM00701"/>
    </source>
</evidence>
<dbReference type="FunFam" id="3.40.80.10:FF:000001">
    <property type="entry name" value="Peptidoglycan recognition protein 1"/>
    <property type="match status" value="1"/>
</dbReference>
<dbReference type="SMART" id="SM00644">
    <property type="entry name" value="Ami_2"/>
    <property type="match status" value="1"/>
</dbReference>
<reference evidence="8" key="3">
    <citation type="journal article" date="2004" name="Trends Parasitol.">
        <title>The Anopheles gambiae genome: an update.</title>
        <authorList>
            <person name="Mongin E."/>
            <person name="Louis C."/>
            <person name="Holt R.A."/>
            <person name="Birney E."/>
            <person name="Collins F.H."/>
        </authorList>
    </citation>
    <scope>NUCLEOTIDE SEQUENCE</scope>
    <source>
        <strain evidence="8">PEST</strain>
    </source>
</reference>
<reference evidence="8" key="1">
    <citation type="journal article" date="2002" name="Science">
        <title>The genome sequence of the malaria mosquito Anopheles gambiae.</title>
        <authorList>
            <person name="Holt R.A."/>
            <person name="Subramanian G.M."/>
            <person name="Halpern A."/>
            <person name="Sutton G.G."/>
            <person name="Charlab R."/>
            <person name="Nusskern D.R."/>
            <person name="Wincker P."/>
            <person name="Clark A.G."/>
            <person name="Ribeiro J.M."/>
            <person name="Wides R."/>
            <person name="Salzberg S.L."/>
            <person name="Loftus B."/>
            <person name="Yandell M."/>
            <person name="Majoros W.H."/>
            <person name="Rusch D.B."/>
            <person name="Lai Z."/>
            <person name="Kraft C.L."/>
            <person name="Abril J.F."/>
            <person name="Anthouard V."/>
            <person name="Arensburger P."/>
            <person name="Atkinson P.W."/>
            <person name="Baden H."/>
            <person name="de Berardinis V."/>
            <person name="Baldwin D."/>
            <person name="Benes V."/>
            <person name="Biedler J."/>
            <person name="Blass C."/>
            <person name="Bolanos R."/>
            <person name="Boscus D."/>
            <person name="Barnstead M."/>
            <person name="Cai S."/>
            <person name="Center A."/>
            <person name="Chaturverdi K."/>
            <person name="Christophides G.K."/>
            <person name="Chrystal M.A."/>
            <person name="Clamp M."/>
            <person name="Cravchik A."/>
            <person name="Curwen V."/>
            <person name="Dana A."/>
            <person name="Delcher A."/>
            <person name="Dew I."/>
            <person name="Evans C.A."/>
            <person name="Flanigan M."/>
            <person name="Grundschober-Freimoser A."/>
            <person name="Friedli L."/>
            <person name="Gu Z."/>
            <person name="Guan P."/>
            <person name="Guigo R."/>
            <person name="Hillenmeyer M.E."/>
            <person name="Hladun S.L."/>
            <person name="Hogan J.R."/>
            <person name="Hong Y.S."/>
            <person name="Hoover J."/>
            <person name="Jaillon O."/>
            <person name="Ke Z."/>
            <person name="Kodira C."/>
            <person name="Kokoza E."/>
            <person name="Koutsos A."/>
            <person name="Letunic I."/>
            <person name="Levitsky A."/>
            <person name="Liang Y."/>
            <person name="Lin J.J."/>
            <person name="Lobo N.F."/>
            <person name="Lopez J.R."/>
            <person name="Malek J.A."/>
            <person name="McIntosh T.C."/>
            <person name="Meister S."/>
            <person name="Miller J."/>
            <person name="Mobarry C."/>
            <person name="Mongin E."/>
            <person name="Murphy S.D."/>
            <person name="O'Brochta D.A."/>
            <person name="Pfannkoch C."/>
            <person name="Qi R."/>
            <person name="Regier M.A."/>
            <person name="Remington K."/>
            <person name="Shao H."/>
            <person name="Sharakhova M.V."/>
            <person name="Sitter C.D."/>
            <person name="Shetty J."/>
            <person name="Smith T.J."/>
            <person name="Strong R."/>
            <person name="Sun J."/>
            <person name="Thomasova D."/>
            <person name="Ton L.Q."/>
            <person name="Topalis P."/>
            <person name="Tu Z."/>
            <person name="Unger M.F."/>
            <person name="Walenz B."/>
            <person name="Wang A."/>
            <person name="Wang J."/>
            <person name="Wang M."/>
            <person name="Wang X."/>
            <person name="Woodford K.J."/>
            <person name="Wortman J.R."/>
            <person name="Wu M."/>
            <person name="Yao A."/>
            <person name="Zdobnov E.M."/>
            <person name="Zhang H."/>
            <person name="Zhao Q."/>
            <person name="Zhao S."/>
            <person name="Zhu S.C."/>
            <person name="Zhimulev I."/>
            <person name="Coluzzi M."/>
            <person name="della Torre A."/>
            <person name="Roth C.W."/>
            <person name="Louis C."/>
            <person name="Kalush F."/>
            <person name="Mural R.J."/>
            <person name="Myers E.W."/>
            <person name="Adams M.D."/>
            <person name="Smith H.O."/>
            <person name="Broder S."/>
            <person name="Gardner M.J."/>
            <person name="Fraser C.M."/>
            <person name="Birney E."/>
            <person name="Bork P."/>
            <person name="Brey P.T."/>
            <person name="Venter J.C."/>
            <person name="Weissenbach J."/>
            <person name="Kafatos F.C."/>
            <person name="Collins F.H."/>
            <person name="Hoffman S.L."/>
        </authorList>
    </citation>
    <scope>NUCLEOTIDE SEQUENCE [LARGE SCALE GENOMIC DNA]</scope>
    <source>
        <strain evidence="8">PEST</strain>
    </source>
</reference>
<keyword evidence="5" id="KW-0472">Membrane</keyword>
<dbReference type="InterPro" id="IPR015510">
    <property type="entry name" value="PGRP"/>
</dbReference>
<sequence>MALARNLQLENDTSVNTGYHTKAQSMSASGGDTIAGLNNSGTGTGKSDSAKGSSLSNISASSIKRTDNGGDDDDSSVFDSSSSDTECDDDSIKRAIDRIPGTLAPGEARVLPNANVKVAVEAIAPGVRPSPAASTIGAIAVHNSSDITFGNKTYIKGQVVIKNIYQDLPSATKPPEPRTWQSSLKTIIKDKPLISFIVMVSLMIVLCAIVAVISILTASEDDLFPDPRPLRLVTRTEWLAQPPREELTDLKLPVNNVIIAHTATEGCTTQTKCMYQVKLIQEFHSSPDSRNFSDIAYQFLVGGDGNAYEGRGWTKQGAHTKGFNVDSICIAFIGTFIADPPPIAQLSAAQQLILLGMKENYLASNYSLYGHRQLAPFESPGKALFDIIKTWPHWSNKLGSNHWVEPANDTTNRR</sequence>
<dbReference type="InterPro" id="IPR006619">
    <property type="entry name" value="PGRP_domain_met/bac"/>
</dbReference>
<accession>Q5TSR1</accession>
<dbReference type="PANTHER" id="PTHR11022:SF41">
    <property type="entry name" value="PEPTIDOGLYCAN-RECOGNITION PROTEIN LC-RELATED"/>
    <property type="match status" value="1"/>
</dbReference>
<evidence type="ECO:0000256" key="4">
    <source>
        <dbReference type="SAM" id="MobiDB-lite"/>
    </source>
</evidence>
<reference evidence="8" key="5">
    <citation type="submission" date="2011-05" db="EMBL/GenBank/DDBJ databases">
        <authorList>
            <consortium name="VectorBase"/>
        </authorList>
    </citation>
    <scope>NUCLEOTIDE SEQUENCE</scope>
    <source>
        <strain evidence="8">PEST</strain>
    </source>
</reference>
<keyword evidence="5" id="KW-1133">Transmembrane helix</keyword>
<dbReference type="VEuPathDB" id="VectorBase:AGAMI1_009309"/>
<feature type="transmembrane region" description="Helical" evidence="5">
    <location>
        <begin position="193"/>
        <end position="216"/>
    </location>
</feature>
<evidence type="ECO:0000259" key="6">
    <source>
        <dbReference type="SMART" id="SM00644"/>
    </source>
</evidence>
<feature type="compositionally biased region" description="Polar residues" evidence="4">
    <location>
        <begin position="8"/>
        <end position="47"/>
    </location>
</feature>
<feature type="domain" description="N-acetylmuramoyl-L-alanine amidase" evidence="6">
    <location>
        <begin position="242"/>
        <end position="381"/>
    </location>
</feature>
<name>Q5TSR1_ANOGA</name>
<comment type="similarity">
    <text evidence="1">Belongs to the N-acetylmuramoyl-L-alanine amidase 2 family.</text>
</comment>
<evidence type="ECO:0000313" key="8">
    <source>
        <dbReference type="EMBL" id="EAL40488.3"/>
    </source>
</evidence>
<proteinExistence type="inferred from homology"/>
<gene>
    <name evidence="8" type="primary">PGRPLC</name>
    <name evidence="8" type="ORF">AgaP_AGAP005203</name>
</gene>
<dbReference type="Pfam" id="PF01510">
    <property type="entry name" value="Amidase_2"/>
    <property type="match status" value="1"/>
</dbReference>
<evidence type="ECO:0000256" key="3">
    <source>
        <dbReference type="ARBA" id="ARBA00022859"/>
    </source>
</evidence>
<feature type="domain" description="Peptidoglycan recognition protein family" evidence="7">
    <location>
        <begin position="230"/>
        <end position="375"/>
    </location>
</feature>
<dbReference type="SUPFAM" id="SSF55846">
    <property type="entry name" value="N-acetylmuramoyl-L-alanine amidase-like"/>
    <property type="match status" value="1"/>
</dbReference>
<dbReference type="AlphaFoldDB" id="Q5TSR1"/>
<dbReference type="SMART" id="SM00701">
    <property type="entry name" value="PGRP"/>
    <property type="match status" value="1"/>
</dbReference>
<dbReference type="PANTHER" id="PTHR11022">
    <property type="entry name" value="PEPTIDOGLYCAN RECOGNITION PROTEIN"/>
    <property type="match status" value="1"/>
</dbReference>
<reference evidence="8" key="2">
    <citation type="submission" date="2002-03" db="EMBL/GenBank/DDBJ databases">
        <authorList>
            <consortium name="The Anopheles Genome Sequencing Consortium"/>
        </authorList>
    </citation>
    <scope>NUCLEOTIDE SEQUENCE</scope>
    <source>
        <strain evidence="8">PEST</strain>
    </source>
</reference>
<evidence type="ECO:0000256" key="2">
    <source>
        <dbReference type="ARBA" id="ARBA00022588"/>
    </source>
</evidence>